<protein>
    <recommendedName>
        <fullName evidence="2">EVE domain-containing protein</fullName>
    </recommendedName>
</protein>
<evidence type="ECO:0008006" key="2">
    <source>
        <dbReference type="Google" id="ProtNLM"/>
    </source>
</evidence>
<dbReference type="EMBL" id="CADCUP010000148">
    <property type="protein sequence ID" value="CAA9401356.1"/>
    <property type="molecule type" value="Genomic_DNA"/>
</dbReference>
<name>A0A6J4P131_9ACTN</name>
<accession>A0A6J4P131</accession>
<sequence length="138" mass="14487">MTRSITPDDLGAWLIKARPEPGSEVLRLIEGGGGTITSRCVSRGYRAELMAAGDPVLLWVSGDGRRTTRGIWGVGHLTGPVDDGVVSLELPLLDEPVAAGELLAAGIDDLEVQRMPAGANPSWVSRRQLAALAPLLPA</sequence>
<proteinExistence type="predicted"/>
<dbReference type="RefSeq" id="WP_295659397.1">
    <property type="nucleotide sequence ID" value="NZ_CADCUP010000148.1"/>
</dbReference>
<gene>
    <name evidence="1" type="ORF">AVDCRST_MAG06-2212</name>
</gene>
<reference evidence="1" key="1">
    <citation type="submission" date="2020-02" db="EMBL/GenBank/DDBJ databases">
        <authorList>
            <person name="Meier V. D."/>
        </authorList>
    </citation>
    <scope>NUCLEOTIDE SEQUENCE</scope>
    <source>
        <strain evidence="1">AVDCRST_MAG06</strain>
    </source>
</reference>
<evidence type="ECO:0000313" key="1">
    <source>
        <dbReference type="EMBL" id="CAA9401356.1"/>
    </source>
</evidence>
<dbReference type="AlphaFoldDB" id="A0A6J4P131"/>
<organism evidence="1">
    <name type="scientific">uncultured Nocardioides sp</name>
    <dbReference type="NCBI Taxonomy" id="198441"/>
    <lineage>
        <taxon>Bacteria</taxon>
        <taxon>Bacillati</taxon>
        <taxon>Actinomycetota</taxon>
        <taxon>Actinomycetes</taxon>
        <taxon>Propionibacteriales</taxon>
        <taxon>Nocardioidaceae</taxon>
        <taxon>Nocardioides</taxon>
        <taxon>environmental samples</taxon>
    </lineage>
</organism>